<name>A0A6M7T7Q0_9HYPH</name>
<dbReference type="EMBL" id="QZXA01000004">
    <property type="protein sequence ID" value="RJT34806.1"/>
    <property type="molecule type" value="Genomic_DNA"/>
</dbReference>
<dbReference type="InterPro" id="IPR036117">
    <property type="entry name" value="DhaL_dom_sf"/>
</dbReference>
<dbReference type="SUPFAM" id="SSF101473">
    <property type="entry name" value="DhaL-like"/>
    <property type="match status" value="1"/>
</dbReference>
<sequence length="200" mass="20222">MAALNLARLIAVAAETIAAHAEELTALDQAIGDGDHGLNMKRGFEAVRAEADAFAAKPLPDALKAIGTKLVMTVGGASGPLFGTLFMALGKEIAADPDRNNLAAAFGKAVDAVAARGKSQIGQKTMLDVLQPVHDALAGGKTAAEIADIADAAAEATVPMKALRGRASFLGERSIGHMDAGARSTALLVRSVGQAIGESA</sequence>
<dbReference type="SMART" id="SM01120">
    <property type="entry name" value="Dak2"/>
    <property type="match status" value="1"/>
</dbReference>
<dbReference type="AlphaFoldDB" id="A0A6M7T7Q0"/>
<keyword evidence="1" id="KW-0808">Transferase</keyword>
<proteinExistence type="predicted"/>
<keyword evidence="1" id="KW-0418">Kinase</keyword>
<keyword evidence="2" id="KW-1185">Reference proteome</keyword>
<dbReference type="InterPro" id="IPR004007">
    <property type="entry name" value="DhaL_dom"/>
</dbReference>
<dbReference type="InterPro" id="IPR050861">
    <property type="entry name" value="Dihydroxyacetone_Kinase"/>
</dbReference>
<dbReference type="PANTHER" id="PTHR28629">
    <property type="entry name" value="TRIOKINASE/FMN CYCLASE"/>
    <property type="match status" value="1"/>
</dbReference>
<reference evidence="1 2" key="1">
    <citation type="submission" date="2018-09" db="EMBL/GenBank/DDBJ databases">
        <title>Mesorhizobium carmichaelinearum sp. nov. isolated from Carmichaelinea spp. root nodules in New Zealand.</title>
        <authorList>
            <person name="De Meyer S.E."/>
        </authorList>
    </citation>
    <scope>NUCLEOTIDE SEQUENCE [LARGE SCALE GENOMIC DNA]</scope>
    <source>
        <strain evidence="1 2">LMG 28313</strain>
    </source>
</reference>
<comment type="caution">
    <text evidence="1">The sequence shown here is derived from an EMBL/GenBank/DDBJ whole genome shotgun (WGS) entry which is preliminary data.</text>
</comment>
<gene>
    <name evidence="1" type="primary">dhaL</name>
    <name evidence="1" type="ORF">D3242_11895</name>
</gene>
<dbReference type="Gene3D" id="1.25.40.340">
    <property type="match status" value="1"/>
</dbReference>
<dbReference type="GO" id="GO:0019563">
    <property type="term" value="P:glycerol catabolic process"/>
    <property type="evidence" value="ECO:0007669"/>
    <property type="project" value="TreeGrafter"/>
</dbReference>
<evidence type="ECO:0000313" key="1">
    <source>
        <dbReference type="EMBL" id="RJT34806.1"/>
    </source>
</evidence>
<evidence type="ECO:0000313" key="2">
    <source>
        <dbReference type="Proteomes" id="UP000275530"/>
    </source>
</evidence>
<dbReference type="GO" id="GO:0005829">
    <property type="term" value="C:cytosol"/>
    <property type="evidence" value="ECO:0007669"/>
    <property type="project" value="TreeGrafter"/>
</dbReference>
<dbReference type="Proteomes" id="UP000275530">
    <property type="component" value="Unassembled WGS sequence"/>
</dbReference>
<dbReference type="GO" id="GO:0004371">
    <property type="term" value="F:glycerone kinase activity"/>
    <property type="evidence" value="ECO:0007669"/>
    <property type="project" value="InterPro"/>
</dbReference>
<organism evidence="1 2">
    <name type="scientific">Mesorhizobium jarvisii</name>
    <dbReference type="NCBI Taxonomy" id="1777867"/>
    <lineage>
        <taxon>Bacteria</taxon>
        <taxon>Pseudomonadati</taxon>
        <taxon>Pseudomonadota</taxon>
        <taxon>Alphaproteobacteria</taxon>
        <taxon>Hyphomicrobiales</taxon>
        <taxon>Phyllobacteriaceae</taxon>
        <taxon>Mesorhizobium</taxon>
    </lineage>
</organism>
<dbReference type="Pfam" id="PF02734">
    <property type="entry name" value="Dak2"/>
    <property type="match status" value="1"/>
</dbReference>
<protein>
    <submittedName>
        <fullName evidence="1">Dihydroxyacetone kinase subunit L</fullName>
    </submittedName>
</protein>
<dbReference type="FunFam" id="1.25.40.340:FF:000002">
    <property type="entry name" value="Dihydroxyacetone kinase, L subunit"/>
    <property type="match status" value="1"/>
</dbReference>
<dbReference type="PROSITE" id="PS51480">
    <property type="entry name" value="DHAL"/>
    <property type="match status" value="1"/>
</dbReference>
<dbReference type="InterPro" id="IPR012737">
    <property type="entry name" value="DhaK_L_YcgS"/>
</dbReference>
<dbReference type="PANTHER" id="PTHR28629:SF4">
    <property type="entry name" value="TRIOKINASE_FMN CYCLASE"/>
    <property type="match status" value="1"/>
</dbReference>
<accession>A0A6M7T7Q0</accession>
<dbReference type="NCBIfam" id="TIGR02365">
    <property type="entry name" value="dha_L_ycgS"/>
    <property type="match status" value="1"/>
</dbReference>
<dbReference type="RefSeq" id="WP_019862867.1">
    <property type="nucleotide sequence ID" value="NZ_CP033507.1"/>
</dbReference>